<evidence type="ECO:0008006" key="4">
    <source>
        <dbReference type="Google" id="ProtNLM"/>
    </source>
</evidence>
<keyword evidence="3" id="KW-1185">Reference proteome</keyword>
<keyword evidence="1" id="KW-0812">Transmembrane</keyword>
<evidence type="ECO:0000313" key="3">
    <source>
        <dbReference type="Proteomes" id="UP001500908"/>
    </source>
</evidence>
<gene>
    <name evidence="2" type="ORF">GCM10022402_40620</name>
</gene>
<organism evidence="2 3">
    <name type="scientific">Salinactinospora qingdaonensis</name>
    <dbReference type="NCBI Taxonomy" id="702744"/>
    <lineage>
        <taxon>Bacteria</taxon>
        <taxon>Bacillati</taxon>
        <taxon>Actinomycetota</taxon>
        <taxon>Actinomycetes</taxon>
        <taxon>Streptosporangiales</taxon>
        <taxon>Nocardiopsidaceae</taxon>
        <taxon>Salinactinospora</taxon>
    </lineage>
</organism>
<feature type="transmembrane region" description="Helical" evidence="1">
    <location>
        <begin position="96"/>
        <end position="115"/>
    </location>
</feature>
<keyword evidence="1" id="KW-1133">Transmembrane helix</keyword>
<accession>A0ABP7G7G5</accession>
<feature type="transmembrane region" description="Helical" evidence="1">
    <location>
        <begin position="43"/>
        <end position="63"/>
    </location>
</feature>
<feature type="transmembrane region" description="Helical" evidence="1">
    <location>
        <begin position="70"/>
        <end position="90"/>
    </location>
</feature>
<reference evidence="3" key="1">
    <citation type="journal article" date="2019" name="Int. J. Syst. Evol. Microbiol.">
        <title>The Global Catalogue of Microorganisms (GCM) 10K type strain sequencing project: providing services to taxonomists for standard genome sequencing and annotation.</title>
        <authorList>
            <consortium name="The Broad Institute Genomics Platform"/>
            <consortium name="The Broad Institute Genome Sequencing Center for Infectious Disease"/>
            <person name="Wu L."/>
            <person name="Ma J."/>
        </authorList>
    </citation>
    <scope>NUCLEOTIDE SEQUENCE [LARGE SCALE GENOMIC DNA]</scope>
    <source>
        <strain evidence="3">JCM 17137</strain>
    </source>
</reference>
<proteinExistence type="predicted"/>
<keyword evidence="1" id="KW-0472">Membrane</keyword>
<evidence type="ECO:0000313" key="2">
    <source>
        <dbReference type="EMBL" id="GAA3758373.1"/>
    </source>
</evidence>
<evidence type="ECO:0000256" key="1">
    <source>
        <dbReference type="SAM" id="Phobius"/>
    </source>
</evidence>
<dbReference type="EMBL" id="BAABDD010000026">
    <property type="protein sequence ID" value="GAA3758373.1"/>
    <property type="molecule type" value="Genomic_DNA"/>
</dbReference>
<sequence>MSQRPLTIVLATGLQSLIALALLLAGGYVLIEVLLGRATDVGYALPLTVFALGAGAAVGYTAWGLFMLHSWARTPVVLTQIFVCVIAYYMWTSQQYAISVALAVVAAAALVLALAPSTTARLFPGESGRHDRQS</sequence>
<protein>
    <recommendedName>
        <fullName evidence="4">Integral membrane protein</fullName>
    </recommendedName>
</protein>
<name>A0ABP7G7G5_9ACTN</name>
<dbReference type="Proteomes" id="UP001500908">
    <property type="component" value="Unassembled WGS sequence"/>
</dbReference>
<feature type="transmembrane region" description="Helical" evidence="1">
    <location>
        <begin position="7"/>
        <end position="31"/>
    </location>
</feature>
<comment type="caution">
    <text evidence="2">The sequence shown here is derived from an EMBL/GenBank/DDBJ whole genome shotgun (WGS) entry which is preliminary data.</text>
</comment>
<dbReference type="RefSeq" id="WP_344974851.1">
    <property type="nucleotide sequence ID" value="NZ_BAABDD010000026.1"/>
</dbReference>